<reference evidence="10 11" key="1">
    <citation type="journal article" date="2019" name="Int. J. Syst. Evol. Microbiol.">
        <title>The Global Catalogue of Microorganisms (GCM) 10K type strain sequencing project: providing services to taxonomists for standard genome sequencing and annotation.</title>
        <authorList>
            <consortium name="The Broad Institute Genomics Platform"/>
            <consortium name="The Broad Institute Genome Sequencing Center for Infectious Disease"/>
            <person name="Wu L."/>
            <person name="Ma J."/>
        </authorList>
    </citation>
    <scope>NUCLEOTIDE SEQUENCE [LARGE SCALE GENOMIC DNA]</scope>
    <source>
        <strain evidence="10 11">JCM 14368</strain>
    </source>
</reference>
<feature type="transmembrane region" description="Helical" evidence="8">
    <location>
        <begin position="90"/>
        <end position="107"/>
    </location>
</feature>
<dbReference type="Pfam" id="PF09397">
    <property type="entry name" value="FtsK_gamma"/>
    <property type="match status" value="1"/>
</dbReference>
<feature type="transmembrane region" description="Helical" evidence="8">
    <location>
        <begin position="127"/>
        <end position="146"/>
    </location>
</feature>
<name>A0ABN1BLK7_9DEIO</name>
<keyword evidence="11" id="KW-1185">Reference proteome</keyword>
<feature type="transmembrane region" description="Helical" evidence="8">
    <location>
        <begin position="158"/>
        <end position="177"/>
    </location>
</feature>
<comment type="caution">
    <text evidence="10">The sequence shown here is derived from an EMBL/GenBank/DDBJ whole genome shotgun (WGS) entry which is preliminary data.</text>
</comment>
<dbReference type="Pfam" id="PF17854">
    <property type="entry name" value="FtsK_alpha"/>
    <property type="match status" value="1"/>
</dbReference>
<dbReference type="Gene3D" id="1.10.10.10">
    <property type="entry name" value="Winged helix-like DNA-binding domain superfamily/Winged helix DNA-binding domain"/>
    <property type="match status" value="1"/>
</dbReference>
<dbReference type="Proteomes" id="UP001500191">
    <property type="component" value="Unassembled WGS sequence"/>
</dbReference>
<evidence type="ECO:0000256" key="3">
    <source>
        <dbReference type="ARBA" id="ARBA00022840"/>
    </source>
</evidence>
<comment type="similarity">
    <text evidence="1">Belongs to the FtsK/SpoIIIE/SftA family.</text>
</comment>
<feature type="compositionally biased region" description="Pro residues" evidence="7">
    <location>
        <begin position="509"/>
        <end position="520"/>
    </location>
</feature>
<evidence type="ECO:0000313" key="10">
    <source>
        <dbReference type="EMBL" id="GAA0500663.1"/>
    </source>
</evidence>
<dbReference type="InterPro" id="IPR036390">
    <property type="entry name" value="WH_DNA-bd_sf"/>
</dbReference>
<evidence type="ECO:0000256" key="6">
    <source>
        <dbReference type="SAM" id="Coils"/>
    </source>
</evidence>
<dbReference type="SMART" id="SM00382">
    <property type="entry name" value="AAA"/>
    <property type="match status" value="1"/>
</dbReference>
<evidence type="ECO:0000256" key="8">
    <source>
        <dbReference type="SAM" id="Phobius"/>
    </source>
</evidence>
<feature type="compositionally biased region" description="Pro residues" evidence="7">
    <location>
        <begin position="598"/>
        <end position="615"/>
    </location>
</feature>
<evidence type="ECO:0000259" key="9">
    <source>
        <dbReference type="PROSITE" id="PS50901"/>
    </source>
</evidence>
<dbReference type="InterPro" id="IPR041027">
    <property type="entry name" value="FtsK_alpha"/>
</dbReference>
<dbReference type="EMBL" id="BAAADB010000003">
    <property type="protein sequence ID" value="GAA0500663.1"/>
    <property type="molecule type" value="Genomic_DNA"/>
</dbReference>
<keyword evidence="3 5" id="KW-0067">ATP-binding</keyword>
<keyword evidence="8" id="KW-0472">Membrane</keyword>
<dbReference type="PROSITE" id="PS50901">
    <property type="entry name" value="FTSK"/>
    <property type="match status" value="1"/>
</dbReference>
<dbReference type="SMART" id="SM00843">
    <property type="entry name" value="Ftsk_gamma"/>
    <property type="match status" value="1"/>
</dbReference>
<dbReference type="PANTHER" id="PTHR22683">
    <property type="entry name" value="SPORULATION PROTEIN RELATED"/>
    <property type="match status" value="1"/>
</dbReference>
<dbReference type="Gene3D" id="3.30.980.40">
    <property type="match status" value="1"/>
</dbReference>
<proteinExistence type="inferred from homology"/>
<dbReference type="InterPro" id="IPR018541">
    <property type="entry name" value="Ftsk_gamma"/>
</dbReference>
<evidence type="ECO:0000256" key="2">
    <source>
        <dbReference type="ARBA" id="ARBA00022741"/>
    </source>
</evidence>
<accession>A0ABN1BLK7</accession>
<dbReference type="InterPro" id="IPR002543">
    <property type="entry name" value="FtsK_dom"/>
</dbReference>
<keyword evidence="8" id="KW-0812">Transmembrane</keyword>
<evidence type="ECO:0000256" key="5">
    <source>
        <dbReference type="PROSITE-ProRule" id="PRU00289"/>
    </source>
</evidence>
<feature type="coiled-coil region" evidence="6">
    <location>
        <begin position="190"/>
        <end position="237"/>
    </location>
</feature>
<keyword evidence="2 5" id="KW-0547">Nucleotide-binding</keyword>
<dbReference type="InterPro" id="IPR050206">
    <property type="entry name" value="FtsK/SpoIIIE/SftA"/>
</dbReference>
<feature type="compositionally biased region" description="Pro residues" evidence="7">
    <location>
        <begin position="628"/>
        <end position="639"/>
    </location>
</feature>
<feature type="transmembrane region" description="Helical" evidence="8">
    <location>
        <begin position="59"/>
        <end position="78"/>
    </location>
</feature>
<dbReference type="Pfam" id="PF01580">
    <property type="entry name" value="FtsK_SpoIIIE"/>
    <property type="match status" value="1"/>
</dbReference>
<dbReference type="InterPro" id="IPR027417">
    <property type="entry name" value="P-loop_NTPase"/>
</dbReference>
<dbReference type="SUPFAM" id="SSF46785">
    <property type="entry name" value="Winged helix' DNA-binding domain"/>
    <property type="match status" value="1"/>
</dbReference>
<evidence type="ECO:0000256" key="4">
    <source>
        <dbReference type="ARBA" id="ARBA00023125"/>
    </source>
</evidence>
<evidence type="ECO:0000256" key="7">
    <source>
        <dbReference type="SAM" id="MobiDB-lite"/>
    </source>
</evidence>
<feature type="transmembrane region" description="Helical" evidence="8">
    <location>
        <begin position="20"/>
        <end position="39"/>
    </location>
</feature>
<protein>
    <recommendedName>
        <fullName evidence="9">FtsK domain-containing protein</fullName>
    </recommendedName>
</protein>
<gene>
    <name evidence="10" type="ORF">GCM10008937_05110</name>
</gene>
<dbReference type="SUPFAM" id="SSF52540">
    <property type="entry name" value="P-loop containing nucleoside triphosphate hydrolases"/>
    <property type="match status" value="1"/>
</dbReference>
<dbReference type="InterPro" id="IPR036388">
    <property type="entry name" value="WH-like_DNA-bd_sf"/>
</dbReference>
<evidence type="ECO:0000256" key="1">
    <source>
        <dbReference type="ARBA" id="ARBA00006474"/>
    </source>
</evidence>
<keyword evidence="6" id="KW-0175">Coiled coil</keyword>
<feature type="domain" description="FtsK" evidence="9">
    <location>
        <begin position="807"/>
        <end position="998"/>
    </location>
</feature>
<evidence type="ECO:0000313" key="11">
    <source>
        <dbReference type="Proteomes" id="UP001500191"/>
    </source>
</evidence>
<keyword evidence="8" id="KW-1133">Transmembrane helix</keyword>
<dbReference type="PANTHER" id="PTHR22683:SF41">
    <property type="entry name" value="DNA TRANSLOCASE FTSK"/>
    <property type="match status" value="1"/>
</dbReference>
<feature type="compositionally biased region" description="Low complexity" evidence="7">
    <location>
        <begin position="616"/>
        <end position="627"/>
    </location>
</feature>
<dbReference type="Gene3D" id="3.40.50.300">
    <property type="entry name" value="P-loop containing nucleotide triphosphate hydrolases"/>
    <property type="match status" value="1"/>
</dbReference>
<feature type="binding site" evidence="5">
    <location>
        <begin position="825"/>
        <end position="832"/>
    </location>
    <ligand>
        <name>ATP</name>
        <dbReference type="ChEBI" id="CHEBI:30616"/>
    </ligand>
</feature>
<dbReference type="InterPro" id="IPR003593">
    <property type="entry name" value="AAA+_ATPase"/>
</dbReference>
<keyword evidence="4" id="KW-0238">DNA-binding</keyword>
<dbReference type="RefSeq" id="WP_343755696.1">
    <property type="nucleotide sequence ID" value="NZ_BAAADB010000003.1"/>
</dbReference>
<organism evidence="10 11">
    <name type="scientific">Deinococcus depolymerans</name>
    <dbReference type="NCBI Taxonomy" id="392408"/>
    <lineage>
        <taxon>Bacteria</taxon>
        <taxon>Thermotogati</taxon>
        <taxon>Deinococcota</taxon>
        <taxon>Deinococci</taxon>
        <taxon>Deinococcales</taxon>
        <taxon>Deinococcaceae</taxon>
        <taxon>Deinococcus</taxon>
    </lineage>
</organism>
<sequence length="1151" mass="121628">MAKARSRGAPPVSRFDGEALGLVLFALGMFLGVTVLVPQGEAGDTGFMARAHALLTSQLGWAAWLLPVVPVAYGVLVFLGRDLGNLSRRVLGGALVVLSMLALHEVAQPGGAGLLAEAGMRPLLATVSYLAALLPLVTLTLGAELMLRLAPLTLLKGFFRFVSVLLGGGAAQVQGVIESRQEGRESAKVRAAARQNVAAALRDVEGLRRLYPQAADLNTLLGELRAAQREIRTLDEAGLRHLERDVAGWRETTRTFVGDAARDLRADVSAEAPDAGANVEATANEIRAGRHELSIELPSTLASGALERLRRGMVIEIQRLSQRAGRLERDRKAAEKALMKPDAALLARELPAHQARVTEWQELATDFTAWRGRLEAYAGWPDLTAAFDRAPTEVAALLAEALAADPDGTLADPAGWRVQLARAQEEARRRAEAMSTPAVLPPPTLDFDFTGEARTPAAGAALPASPPLWTRPGEASLPAQVPQTVQTPPPAQAPGVAGLAVAELAATQPPAPTAPPPATPAAPATATLPPPVTRTPVVLPPAEAADPVLGSLDDGTDPDGWTDAPVPVPPDGSAVHAGLHADLDPFSGWGDDDLPFGPSDPPVPAATPRAAPPLTAPWEATAAAGLPSPAPAPSSPAPAPVRSVPAPAGLPHDRLAALETPRPPQGALPLAVPTEALLDPIPGAALNTEALDISARQRASLIDETLRHFNLQARVVDFARGPTVTRYEIEPAPGEKISRIAGLSNDLARALAVGGVRVEAPVPGKSVIGLEVPNAEREPVTFHQAAAAPSFRATRAKLPIILGKSIDGELMVGDLAKMPHLLVAGSTGSGKSVCVNTLITSLLFKYLPTELRFLMIDPKMVELTPYDGIPHLVRNVVTNPVDAAGVLLGAVAHMERRYKMMSQVGAKNLEQFNAKMRQVGETELPHLVIIIDELADLMITSPKEVEGAIMRLAQMARATGMHLVLATQRPSVDILTSLIKVNVPARIAFAVSSSHDSRTILDAMGAERLTGMGDMLFYQPGLVKPVRLQGPYISEVESARIADELRRQVFEDAFVEAYGSDFEGGMEASGPGADRSNMDFSDPLLRQAAQICIEEGQGSVSRLQRRLSVGHARAGKLMDMLEAMGIVSKHQGSKPRDVLVSEAELPEYFGK</sequence>
<feature type="region of interest" description="Disordered" evidence="7">
    <location>
        <begin position="508"/>
        <end position="649"/>
    </location>
</feature>